<feature type="transmembrane region" description="Helical" evidence="1">
    <location>
        <begin position="146"/>
        <end position="170"/>
    </location>
</feature>
<evidence type="ECO:0000256" key="1">
    <source>
        <dbReference type="SAM" id="Phobius"/>
    </source>
</evidence>
<keyword evidence="1" id="KW-0812">Transmembrane</keyword>
<feature type="transmembrane region" description="Helical" evidence="1">
    <location>
        <begin position="238"/>
        <end position="256"/>
    </location>
</feature>
<feature type="transmembrane region" description="Helical" evidence="1">
    <location>
        <begin position="87"/>
        <end position="103"/>
    </location>
</feature>
<reference evidence="2" key="1">
    <citation type="submission" date="2021-01" db="EMBL/GenBank/DDBJ databases">
        <authorList>
            <person name="Corre E."/>
            <person name="Pelletier E."/>
            <person name="Niang G."/>
            <person name="Scheremetjew M."/>
            <person name="Finn R."/>
            <person name="Kale V."/>
            <person name="Holt S."/>
            <person name="Cochrane G."/>
            <person name="Meng A."/>
            <person name="Brown T."/>
            <person name="Cohen L."/>
        </authorList>
    </citation>
    <scope>NUCLEOTIDE SEQUENCE</scope>
    <source>
        <strain evidence="2">UTEX LB 985</strain>
    </source>
</reference>
<organism evidence="2">
    <name type="scientific">Haptolina brevifila</name>
    <dbReference type="NCBI Taxonomy" id="156173"/>
    <lineage>
        <taxon>Eukaryota</taxon>
        <taxon>Haptista</taxon>
        <taxon>Haptophyta</taxon>
        <taxon>Prymnesiophyceae</taxon>
        <taxon>Prymnesiales</taxon>
        <taxon>Prymnesiaceae</taxon>
        <taxon>Haptolina</taxon>
    </lineage>
</organism>
<keyword evidence="1" id="KW-0472">Membrane</keyword>
<feature type="transmembrane region" description="Helical" evidence="1">
    <location>
        <begin position="328"/>
        <end position="349"/>
    </location>
</feature>
<dbReference type="EMBL" id="HBGU01027114">
    <property type="protein sequence ID" value="CAD9447036.1"/>
    <property type="molecule type" value="Transcribed_RNA"/>
</dbReference>
<gene>
    <name evidence="2" type="ORF">CBRE1094_LOCUS14706</name>
</gene>
<protein>
    <recommendedName>
        <fullName evidence="3">Transmembrane protein</fullName>
    </recommendedName>
</protein>
<proteinExistence type="predicted"/>
<feature type="transmembrane region" description="Helical" evidence="1">
    <location>
        <begin position="31"/>
        <end position="50"/>
    </location>
</feature>
<name>A0A7S2D7V1_9EUKA</name>
<feature type="transmembrane region" description="Helical" evidence="1">
    <location>
        <begin position="62"/>
        <end position="81"/>
    </location>
</feature>
<sequence length="479" mass="51435">MIGWSIVVFIAAMHVVVPTVRDGSSISGEAIWALIVSIVTFRDASFMLVMEMKDRTRKASSVLLVIVWLITVVVTTIDAPFTMAGNGFFAVWLGLTASCVITLEEFEKNLANSPIFNAAAVYAISGLVLWVETAQYIGHPSYEQSYAIFALVYGLITMLFGWSICELLLYREETTLFYHWSKLTPCMQNIASALFDGPSQTVFDIVITPLKCIALFVTAFAVAAALALTYYFPPYTTVDNGYLAAWASVIAAAFLMTEDAPPKVSRTPTRDELAVITTISGDVEAAQLGVPDARGPAYGGHEQSSFEEAPAPEPATPRVTVIKAPHKWPTATMLGLSSFLLILAAAHMLSDECNPALNPNTTIPAGCGMTSITATTTANGISTTEGEKIWAIVVGGVSILALVLRAILLYSKGIKNQNTLWWVRVCTAALLALSWLAAALVLTFVGPFLDTGNGYFAAWAGLICAVSLFLEETAAPVEE</sequence>
<feature type="transmembrane region" description="Helical" evidence="1">
    <location>
        <begin position="213"/>
        <end position="232"/>
    </location>
</feature>
<accession>A0A7S2D7V1</accession>
<dbReference type="AlphaFoldDB" id="A0A7S2D7V1"/>
<keyword evidence="1" id="KW-1133">Transmembrane helix</keyword>
<feature type="transmembrane region" description="Helical" evidence="1">
    <location>
        <begin position="422"/>
        <end position="446"/>
    </location>
</feature>
<evidence type="ECO:0008006" key="3">
    <source>
        <dbReference type="Google" id="ProtNLM"/>
    </source>
</evidence>
<feature type="transmembrane region" description="Helical" evidence="1">
    <location>
        <begin position="389"/>
        <end position="410"/>
    </location>
</feature>
<evidence type="ECO:0000313" key="2">
    <source>
        <dbReference type="EMBL" id="CAD9447036.1"/>
    </source>
</evidence>
<feature type="transmembrane region" description="Helical" evidence="1">
    <location>
        <begin position="115"/>
        <end position="134"/>
    </location>
</feature>
<feature type="transmembrane region" description="Helical" evidence="1">
    <location>
        <begin position="452"/>
        <end position="470"/>
    </location>
</feature>